<feature type="transmembrane region" description="Helical" evidence="5">
    <location>
        <begin position="106"/>
        <end position="127"/>
    </location>
</feature>
<protein>
    <submittedName>
        <fullName evidence="6">Formate hydrogenlyase subunit 4</fullName>
    </submittedName>
</protein>
<feature type="transmembrane region" description="Helical" evidence="5">
    <location>
        <begin position="300"/>
        <end position="318"/>
    </location>
</feature>
<accession>A0A1J5TH41</accession>
<keyword evidence="2 5" id="KW-0812">Transmembrane</keyword>
<dbReference type="Pfam" id="PF00146">
    <property type="entry name" value="NADHdh"/>
    <property type="match status" value="1"/>
</dbReference>
<name>A0A1J5TH41_9ZZZZ</name>
<evidence type="ECO:0000256" key="5">
    <source>
        <dbReference type="SAM" id="Phobius"/>
    </source>
</evidence>
<feature type="transmembrane region" description="Helical" evidence="5">
    <location>
        <begin position="179"/>
        <end position="196"/>
    </location>
</feature>
<dbReference type="PANTHER" id="PTHR43359">
    <property type="entry name" value="FORMATE HYDROGENLYASE SUBUNIT 4"/>
    <property type="match status" value="1"/>
</dbReference>
<dbReference type="InterPro" id="IPR001694">
    <property type="entry name" value="NADH_UbQ_OxRdtase_su1/FPO"/>
</dbReference>
<evidence type="ECO:0000256" key="4">
    <source>
        <dbReference type="ARBA" id="ARBA00023136"/>
    </source>
</evidence>
<keyword evidence="6" id="KW-0456">Lyase</keyword>
<comment type="caution">
    <text evidence="6">The sequence shown here is derived from an EMBL/GenBank/DDBJ whole genome shotgun (WGS) entry which is preliminary data.</text>
</comment>
<dbReference type="GO" id="GO:0016829">
    <property type="term" value="F:lyase activity"/>
    <property type="evidence" value="ECO:0007669"/>
    <property type="project" value="UniProtKB-KW"/>
</dbReference>
<dbReference type="GO" id="GO:0005886">
    <property type="term" value="C:plasma membrane"/>
    <property type="evidence" value="ECO:0007669"/>
    <property type="project" value="TreeGrafter"/>
</dbReference>
<feature type="transmembrane region" description="Helical" evidence="5">
    <location>
        <begin position="139"/>
        <end position="159"/>
    </location>
</feature>
<dbReference type="EMBL" id="MLJW01000001">
    <property type="protein sequence ID" value="OIR19467.1"/>
    <property type="molecule type" value="Genomic_DNA"/>
</dbReference>
<evidence type="ECO:0000256" key="1">
    <source>
        <dbReference type="ARBA" id="ARBA00004141"/>
    </source>
</evidence>
<feature type="transmembrane region" description="Helical" evidence="5">
    <location>
        <begin position="262"/>
        <end position="288"/>
    </location>
</feature>
<keyword evidence="4 5" id="KW-0472">Membrane</keyword>
<dbReference type="AlphaFoldDB" id="A0A1J5TH41"/>
<reference evidence="6" key="1">
    <citation type="submission" date="2016-10" db="EMBL/GenBank/DDBJ databases">
        <title>Sequence of Gallionella enrichment culture.</title>
        <authorList>
            <person name="Poehlein A."/>
            <person name="Muehling M."/>
            <person name="Daniel R."/>
        </authorList>
    </citation>
    <scope>NUCLEOTIDE SEQUENCE</scope>
</reference>
<organism evidence="6">
    <name type="scientific">mine drainage metagenome</name>
    <dbReference type="NCBI Taxonomy" id="410659"/>
    <lineage>
        <taxon>unclassified sequences</taxon>
        <taxon>metagenomes</taxon>
        <taxon>ecological metagenomes</taxon>
    </lineage>
</organism>
<keyword evidence="3 5" id="KW-1133">Transmembrane helix</keyword>
<evidence type="ECO:0000256" key="2">
    <source>
        <dbReference type="ARBA" id="ARBA00022692"/>
    </source>
</evidence>
<evidence type="ECO:0000256" key="3">
    <source>
        <dbReference type="ARBA" id="ARBA00022989"/>
    </source>
</evidence>
<evidence type="ECO:0000313" key="6">
    <source>
        <dbReference type="EMBL" id="OIR19467.1"/>
    </source>
</evidence>
<proteinExistence type="predicted"/>
<dbReference type="InterPro" id="IPR052561">
    <property type="entry name" value="ComplexI_Subunit1"/>
</dbReference>
<comment type="subcellular location">
    <subcellularLocation>
        <location evidence="1">Membrane</location>
        <topology evidence="1">Multi-pass membrane protein</topology>
    </subcellularLocation>
</comment>
<feature type="transmembrane region" description="Helical" evidence="5">
    <location>
        <begin position="74"/>
        <end position="94"/>
    </location>
</feature>
<dbReference type="PANTHER" id="PTHR43359:SF1">
    <property type="entry name" value="FORMATE HYDROGENLYASE SUBUNIT 4-RELATED"/>
    <property type="match status" value="1"/>
</dbReference>
<gene>
    <name evidence="6" type="primary">hycD_1</name>
    <name evidence="6" type="ORF">GALL_03480</name>
</gene>
<feature type="transmembrane region" description="Helical" evidence="5">
    <location>
        <begin position="6"/>
        <end position="32"/>
    </location>
</feature>
<sequence length="320" mass="34732">MTENANLLFAIVFQLAQLLLVVLAAPLLTGWVNQCQAWLQNRSGAGVLQPYRVLRKLFHKDAVMAHNASPLFRVTPYIVFGCMWLAAAIIPIIAVDLPFSLAADVIALVGVFAVARVFLALAAMDIGTAFGSLGARREMLVSFLAEPALLMVFFTASMISHSTQLPRIVETLAHHQFMLYPSLAFAGLAFLIVLLAENARIPVDNPSTHLELTMIHEAMILEYSARHLALIEWASSLKLFAYISIGIALFLPHGIAEVDNWAGLPLAVVALLVKLMLAGAALAVFEIVSAKLRIFRAPEFLGTAFLLAVLGLLIHFLLGA</sequence>
<feature type="transmembrane region" description="Helical" evidence="5">
    <location>
        <begin position="239"/>
        <end position="256"/>
    </location>
</feature>